<dbReference type="Proteomes" id="UP000198373">
    <property type="component" value="Unassembled WGS sequence"/>
</dbReference>
<evidence type="ECO:0000313" key="3">
    <source>
        <dbReference type="Proteomes" id="UP000198373"/>
    </source>
</evidence>
<name>A0A239CS08_9ACTN</name>
<evidence type="ECO:0000259" key="1">
    <source>
        <dbReference type="Pfam" id="PF13460"/>
    </source>
</evidence>
<keyword evidence="3" id="KW-1185">Reference proteome</keyword>
<dbReference type="AlphaFoldDB" id="A0A239CS08"/>
<dbReference type="PANTHER" id="PTHR12126">
    <property type="entry name" value="NADH-UBIQUINONE OXIDOREDUCTASE 39 KDA SUBUNIT-RELATED"/>
    <property type="match status" value="1"/>
</dbReference>
<dbReference type="PANTHER" id="PTHR12126:SF11">
    <property type="entry name" value="NADH DEHYDROGENASE [UBIQUINONE] 1 ALPHA SUBCOMPLEX SUBUNIT 9, MITOCHONDRIAL"/>
    <property type="match status" value="1"/>
</dbReference>
<sequence>MDPMHLLVTGASGFVGGRLAPALVKAGHDVRAMTRRPDDYRGAGTPVAGDVADEESLRRALRGCTAAYYLVHSLGDADFQRKDAEAARTFARAAADAGLERIVYLGGLGRDGDDLSPHLRSRREVERLLGSTGVPVTTLRAGIIVGHGGVSWEITRQLVRHLPAMVTPRWVHTRTQPIAVADVVRYLAGVVEAPDAAGRVFEVGGPEVLTYLQMLTRVADIQGRHLFVIPVPLLTPSLSSRWLALVTDVDVTTGRSLVDSMINEVVVTDDAIRTVVPFEPVDYDEMVLVALGERAAARRHAAHVRRGGLLARGARS</sequence>
<dbReference type="SUPFAM" id="SSF51735">
    <property type="entry name" value="NAD(P)-binding Rossmann-fold domains"/>
    <property type="match status" value="1"/>
</dbReference>
<feature type="domain" description="NAD(P)-binding" evidence="1">
    <location>
        <begin position="10"/>
        <end position="155"/>
    </location>
</feature>
<dbReference type="InterPro" id="IPR051207">
    <property type="entry name" value="ComplexI_NDUFA9_subunit"/>
</dbReference>
<evidence type="ECO:0000313" key="2">
    <source>
        <dbReference type="EMBL" id="SNS22719.1"/>
    </source>
</evidence>
<protein>
    <submittedName>
        <fullName evidence="2">Uncharacterized conserved protein YbjT, contains NAD(P)-binding and DUF2867 domains</fullName>
    </submittedName>
</protein>
<dbReference type="InterPro" id="IPR016040">
    <property type="entry name" value="NAD(P)-bd_dom"/>
</dbReference>
<dbReference type="Pfam" id="PF13460">
    <property type="entry name" value="NAD_binding_10"/>
    <property type="match status" value="1"/>
</dbReference>
<proteinExistence type="predicted"/>
<accession>A0A239CS08</accession>
<organism evidence="2 3">
    <name type="scientific">Geodermatophilus pulveris</name>
    <dbReference type="NCBI Taxonomy" id="1564159"/>
    <lineage>
        <taxon>Bacteria</taxon>
        <taxon>Bacillati</taxon>
        <taxon>Actinomycetota</taxon>
        <taxon>Actinomycetes</taxon>
        <taxon>Geodermatophilales</taxon>
        <taxon>Geodermatophilaceae</taxon>
        <taxon>Geodermatophilus</taxon>
    </lineage>
</organism>
<reference evidence="3" key="1">
    <citation type="submission" date="2017-06" db="EMBL/GenBank/DDBJ databases">
        <authorList>
            <person name="Varghese N."/>
            <person name="Submissions S."/>
        </authorList>
    </citation>
    <scope>NUCLEOTIDE SEQUENCE [LARGE SCALE GENOMIC DNA]</scope>
    <source>
        <strain evidence="3">DSM 46839</strain>
    </source>
</reference>
<dbReference type="Gene3D" id="3.40.50.720">
    <property type="entry name" value="NAD(P)-binding Rossmann-like Domain"/>
    <property type="match status" value="1"/>
</dbReference>
<dbReference type="EMBL" id="FZOO01000002">
    <property type="protein sequence ID" value="SNS22719.1"/>
    <property type="molecule type" value="Genomic_DNA"/>
</dbReference>
<dbReference type="InterPro" id="IPR036291">
    <property type="entry name" value="NAD(P)-bd_dom_sf"/>
</dbReference>
<dbReference type="GO" id="GO:0044877">
    <property type="term" value="F:protein-containing complex binding"/>
    <property type="evidence" value="ECO:0007669"/>
    <property type="project" value="TreeGrafter"/>
</dbReference>
<gene>
    <name evidence="2" type="ORF">SAMN06893096_102595</name>
</gene>